<dbReference type="SUPFAM" id="SSF55729">
    <property type="entry name" value="Acyl-CoA N-acyltransferases (Nat)"/>
    <property type="match status" value="1"/>
</dbReference>
<dbReference type="EMBL" id="VSSQ01000232">
    <property type="protein sequence ID" value="MPL87070.1"/>
    <property type="molecule type" value="Genomic_DNA"/>
</dbReference>
<evidence type="ECO:0000313" key="1">
    <source>
        <dbReference type="EMBL" id="MPL87070.1"/>
    </source>
</evidence>
<sequence>MKITVKEITSKSDIKRFVRFPHKLFKGNKQYVPSLDIDEISILTKSPSLEYCKIKLWLATDEDNVVIGRVAGIFNPRSNEFHTEKRVRFGWIDFIENFEVAEALINCVENWGRELGMEEIHGPLSFNTWGKQGMMIEGFENIPPVNCIYNYPYYPDYLERMGYGKQLDWIQIKIATGAPIDKRIVNINNMLLEKYNLKVLDIKKIKDIDSLVDRFFKSYNGSFREIDNFVPMTPAEIRSIGKEYFPKLKPELTSIVLDKDDNIAAFGICFPSLSKAFQKAKGRLFPFGLLHILRAFRKYDTIDFMMIGAAPEWQHKGVTSIFHTYIGAHLNRMGVSVGITNPQAENNSAFKVWERYNSEPYMKRRCYIKTL</sequence>
<dbReference type="InterPro" id="IPR039968">
    <property type="entry name" value="BcerS-like"/>
</dbReference>
<proteinExistence type="predicted"/>
<dbReference type="PANTHER" id="PTHR41368">
    <property type="entry name" value="PROTEIN YGHO"/>
    <property type="match status" value="1"/>
</dbReference>
<reference evidence="1" key="1">
    <citation type="submission" date="2019-08" db="EMBL/GenBank/DDBJ databases">
        <authorList>
            <person name="Kucharzyk K."/>
            <person name="Murdoch R.W."/>
            <person name="Higgins S."/>
            <person name="Loffler F."/>
        </authorList>
    </citation>
    <scope>NUCLEOTIDE SEQUENCE</scope>
</reference>
<organism evidence="1">
    <name type="scientific">bioreactor metagenome</name>
    <dbReference type="NCBI Taxonomy" id="1076179"/>
    <lineage>
        <taxon>unclassified sequences</taxon>
        <taxon>metagenomes</taxon>
        <taxon>ecological metagenomes</taxon>
    </lineage>
</organism>
<accession>A0A644V6U4</accession>
<name>A0A644V6U4_9ZZZZ</name>
<dbReference type="InterPro" id="IPR016181">
    <property type="entry name" value="Acyl_CoA_acyltransferase"/>
</dbReference>
<protein>
    <recommendedName>
        <fullName evidence="2">N-acetyltransferase domain-containing protein</fullName>
    </recommendedName>
</protein>
<comment type="caution">
    <text evidence="1">The sequence shown here is derived from an EMBL/GenBank/DDBJ whole genome shotgun (WGS) entry which is preliminary data.</text>
</comment>
<dbReference type="AlphaFoldDB" id="A0A644V6U4"/>
<gene>
    <name evidence="1" type="ORF">SDC9_33062</name>
</gene>
<dbReference type="PANTHER" id="PTHR41368:SF1">
    <property type="entry name" value="PROTEIN YGHO"/>
    <property type="match status" value="1"/>
</dbReference>
<evidence type="ECO:0008006" key="2">
    <source>
        <dbReference type="Google" id="ProtNLM"/>
    </source>
</evidence>